<dbReference type="GO" id="GO:1990281">
    <property type="term" value="C:efflux pump complex"/>
    <property type="evidence" value="ECO:0007669"/>
    <property type="project" value="TreeGrafter"/>
</dbReference>
<organism evidence="3 4">
    <name type="scientific">Sphingomonas chungangi</name>
    <dbReference type="NCBI Taxonomy" id="2683589"/>
    <lineage>
        <taxon>Bacteria</taxon>
        <taxon>Pseudomonadati</taxon>
        <taxon>Pseudomonadota</taxon>
        <taxon>Alphaproteobacteria</taxon>
        <taxon>Sphingomonadales</taxon>
        <taxon>Sphingomonadaceae</taxon>
        <taxon>Sphingomonas</taxon>
    </lineage>
</organism>
<dbReference type="Gene3D" id="2.40.420.20">
    <property type="match status" value="1"/>
</dbReference>
<dbReference type="InterPro" id="IPR006143">
    <property type="entry name" value="RND_pump_MFP"/>
</dbReference>
<feature type="coiled-coil region" evidence="2">
    <location>
        <begin position="139"/>
        <end position="166"/>
    </location>
</feature>
<evidence type="ECO:0000313" key="4">
    <source>
        <dbReference type="Proteomes" id="UP000570166"/>
    </source>
</evidence>
<protein>
    <submittedName>
        <fullName evidence="3">Efflux RND transporter periplasmic adaptor subunit</fullName>
    </submittedName>
</protein>
<dbReference type="SUPFAM" id="SSF111369">
    <property type="entry name" value="HlyD-like secretion proteins"/>
    <property type="match status" value="1"/>
</dbReference>
<dbReference type="Proteomes" id="UP000570166">
    <property type="component" value="Unassembled WGS sequence"/>
</dbReference>
<dbReference type="PANTHER" id="PTHR30469:SF18">
    <property type="entry name" value="RESISTANCE-NODULATION-CELL DIVISION (RND) EFFLUX MEMBRANE FUSION PROTEIN-RELATED"/>
    <property type="match status" value="1"/>
</dbReference>
<proteinExistence type="inferred from homology"/>
<evidence type="ECO:0000313" key="3">
    <source>
        <dbReference type="EMBL" id="MBA2935910.1"/>
    </source>
</evidence>
<dbReference type="Gene3D" id="2.40.50.100">
    <property type="match status" value="1"/>
</dbReference>
<dbReference type="PANTHER" id="PTHR30469">
    <property type="entry name" value="MULTIDRUG RESISTANCE PROTEIN MDTA"/>
    <property type="match status" value="1"/>
</dbReference>
<dbReference type="RefSeq" id="WP_160363096.1">
    <property type="nucleotide sequence ID" value="NZ_JACEIB010000026.1"/>
</dbReference>
<accession>A0A838LAK5</accession>
<dbReference type="AlphaFoldDB" id="A0A838LAK5"/>
<evidence type="ECO:0000256" key="1">
    <source>
        <dbReference type="ARBA" id="ARBA00009477"/>
    </source>
</evidence>
<dbReference type="PROSITE" id="PS51257">
    <property type="entry name" value="PROKAR_LIPOPROTEIN"/>
    <property type="match status" value="1"/>
</dbReference>
<keyword evidence="2" id="KW-0175">Coiled coil</keyword>
<dbReference type="Gene3D" id="2.40.30.170">
    <property type="match status" value="1"/>
</dbReference>
<dbReference type="EMBL" id="JACEIB010000026">
    <property type="protein sequence ID" value="MBA2935910.1"/>
    <property type="molecule type" value="Genomic_DNA"/>
</dbReference>
<comment type="caution">
    <text evidence="3">The sequence shown here is derived from an EMBL/GenBank/DDBJ whole genome shotgun (WGS) entry which is preliminary data.</text>
</comment>
<dbReference type="GO" id="GO:0015562">
    <property type="term" value="F:efflux transmembrane transporter activity"/>
    <property type="evidence" value="ECO:0007669"/>
    <property type="project" value="TreeGrafter"/>
</dbReference>
<keyword evidence="4" id="KW-1185">Reference proteome</keyword>
<reference evidence="3 4" key="1">
    <citation type="submission" date="2020-07" db="EMBL/GenBank/DDBJ databases">
        <authorList>
            <person name="Sun Q."/>
        </authorList>
    </citation>
    <scope>NUCLEOTIDE SEQUENCE [LARGE SCALE GENOMIC DNA]</scope>
    <source>
        <strain evidence="3 4">CGMCC 1.13654</strain>
    </source>
</reference>
<name>A0A838LAK5_9SPHN</name>
<sequence>MPRLRHAAPIVNFGILSLALTACSKPPADPRVGAQLVRVATVGSAGRADRAFTGIVSARVQSDLGFRVPGKIVARLVDTGQTVRRGQPLMRIDRTDLALATVAQAGNVAAARAKALQTAADEKRYRDLVSAGAVSASAYDQMKAAADSARAELDAAEAQAGVARNQAGYSVLLADADGVVVETLAEPGQVVAAGQTVVRLAHAGPREATISLPETIRPAIGSTASASVFNSSASGTARLRQLSDAADLQTRTYDARYVLEGAAAQAPLGATVTISVPDAKSAGAMDVPMAAIFDNGHGPGVWVVGGSPLNVVWRAVRVASLGDETAIITDGLRPGERFVALGAHYLHQGEAVRIASDQVAGQ</sequence>
<comment type="similarity">
    <text evidence="1">Belongs to the membrane fusion protein (MFP) (TC 8.A.1) family.</text>
</comment>
<dbReference type="NCBIfam" id="TIGR01730">
    <property type="entry name" value="RND_mfp"/>
    <property type="match status" value="1"/>
</dbReference>
<dbReference type="Gene3D" id="1.10.287.470">
    <property type="entry name" value="Helix hairpin bin"/>
    <property type="match status" value="1"/>
</dbReference>
<gene>
    <name evidence="3" type="ORF">HZF05_17660</name>
</gene>
<evidence type="ECO:0000256" key="2">
    <source>
        <dbReference type="SAM" id="Coils"/>
    </source>
</evidence>